<dbReference type="InterPro" id="IPR029006">
    <property type="entry name" value="ADF-H/Gelsolin-like_dom_sf"/>
</dbReference>
<dbReference type="InterPro" id="IPR057528">
    <property type="entry name" value="MPK1_C"/>
</dbReference>
<feature type="region of interest" description="Disordered" evidence="3">
    <location>
        <begin position="387"/>
        <end position="475"/>
    </location>
</feature>
<dbReference type="GO" id="GO:0004721">
    <property type="term" value="F:phosphoprotein phosphatase activity"/>
    <property type="evidence" value="ECO:0007669"/>
    <property type="project" value="UniProtKB-KW"/>
</dbReference>
<dbReference type="Pfam" id="PF25466">
    <property type="entry name" value="MPK1_gelsolin_C"/>
    <property type="match status" value="1"/>
</dbReference>
<dbReference type="SUPFAM" id="SSF52799">
    <property type="entry name" value="(Phosphotyrosine protein) phosphatases II"/>
    <property type="match status" value="1"/>
</dbReference>
<reference evidence="6" key="1">
    <citation type="submission" date="2015-07" db="EMBL/GenBank/DDBJ databases">
        <title>Transcriptome Assembly of Anthurium amnicola.</title>
        <authorList>
            <person name="Suzuki J."/>
        </authorList>
    </citation>
    <scope>NUCLEOTIDE SEQUENCE</scope>
</reference>
<evidence type="ECO:0000256" key="3">
    <source>
        <dbReference type="SAM" id="MobiDB-lite"/>
    </source>
</evidence>
<dbReference type="InterPro" id="IPR020422">
    <property type="entry name" value="TYR_PHOSPHATASE_DUAL_dom"/>
</dbReference>
<gene>
    <name evidence="6" type="primary">Dusp19_1</name>
    <name evidence="6" type="ORF">g.61897</name>
</gene>
<dbReference type="InterPro" id="IPR000387">
    <property type="entry name" value="Tyr_Pase_dom"/>
</dbReference>
<dbReference type="InterPro" id="IPR029021">
    <property type="entry name" value="Prot-tyrosine_phosphatase-like"/>
</dbReference>
<feature type="region of interest" description="Disordered" evidence="3">
    <location>
        <begin position="486"/>
        <end position="505"/>
    </location>
</feature>
<keyword evidence="2" id="KW-0904">Protein phosphatase</keyword>
<evidence type="ECO:0000259" key="5">
    <source>
        <dbReference type="PROSITE" id="PS50056"/>
    </source>
</evidence>
<dbReference type="EMBL" id="GDJX01000339">
    <property type="protein sequence ID" value="JAT67597.1"/>
    <property type="molecule type" value="Transcribed_RNA"/>
</dbReference>
<dbReference type="GO" id="GO:0051015">
    <property type="term" value="F:actin filament binding"/>
    <property type="evidence" value="ECO:0007669"/>
    <property type="project" value="InterPro"/>
</dbReference>
<evidence type="ECO:0000313" key="6">
    <source>
        <dbReference type="EMBL" id="JAT67597.1"/>
    </source>
</evidence>
<proteinExistence type="predicted"/>
<evidence type="ECO:0000256" key="1">
    <source>
        <dbReference type="ARBA" id="ARBA00022801"/>
    </source>
</evidence>
<keyword evidence="1" id="KW-0378">Hydrolase</keyword>
<protein>
    <submittedName>
        <fullName evidence="6">Dual specificity protein phosphatase 19</fullName>
    </submittedName>
</protein>
<feature type="domain" description="Tyrosine-protein phosphatase" evidence="4">
    <location>
        <begin position="89"/>
        <end position="234"/>
    </location>
</feature>
<evidence type="ECO:0000259" key="4">
    <source>
        <dbReference type="PROSITE" id="PS50054"/>
    </source>
</evidence>
<dbReference type="SUPFAM" id="SSF55753">
    <property type="entry name" value="Actin depolymerizing proteins"/>
    <property type="match status" value="2"/>
</dbReference>
<dbReference type="InterPro" id="IPR000340">
    <property type="entry name" value="Dual-sp_phosphatase_cat-dom"/>
</dbReference>
<feature type="region of interest" description="Disordered" evidence="3">
    <location>
        <begin position="1"/>
        <end position="86"/>
    </location>
</feature>
<dbReference type="SMART" id="SM00262">
    <property type="entry name" value="GEL"/>
    <property type="match status" value="1"/>
</dbReference>
<dbReference type="AlphaFoldDB" id="A0A1D1ZL88"/>
<dbReference type="Pfam" id="PF00782">
    <property type="entry name" value="DSPc"/>
    <property type="match status" value="1"/>
</dbReference>
<dbReference type="CDD" id="cd14498">
    <property type="entry name" value="DSP"/>
    <property type="match status" value="1"/>
</dbReference>
<dbReference type="PROSITE" id="PS50056">
    <property type="entry name" value="TYR_PHOSPHATASE_2"/>
    <property type="match status" value="1"/>
</dbReference>
<dbReference type="Gene3D" id="3.40.20.10">
    <property type="entry name" value="Severin"/>
    <property type="match status" value="2"/>
</dbReference>
<dbReference type="InterPro" id="IPR016130">
    <property type="entry name" value="Tyr_Pase_AS"/>
</dbReference>
<feature type="compositionally biased region" description="Low complexity" evidence="3">
    <location>
        <begin position="17"/>
        <end position="84"/>
    </location>
</feature>
<evidence type="ECO:0000256" key="2">
    <source>
        <dbReference type="ARBA" id="ARBA00022912"/>
    </source>
</evidence>
<dbReference type="SMART" id="SM00195">
    <property type="entry name" value="DSPc"/>
    <property type="match status" value="1"/>
</dbReference>
<feature type="compositionally biased region" description="Low complexity" evidence="3">
    <location>
        <begin position="408"/>
        <end position="464"/>
    </location>
</feature>
<dbReference type="PANTHER" id="PTHR46381:SF2">
    <property type="entry name" value="MAP KINASE PHOSPHATASE"/>
    <property type="match status" value="1"/>
</dbReference>
<sequence>MAAPDSPGGGTPRKSLWRSASWSARSSPTTNPTSAATDAANPSTTSITKPRSSLPLPPLSVSRRPQAWPLPAPADSSPSPAASSLVDGDLSRVTDQIYLGGDAAARDHDLLRRHGITHVLNCAGFACPERFAGELRYKTLWLRDHPGEDIASLLYGAFDFLEEAIAAGRGRGRVLVHCARGTSRSAAIVVAYLMWRRAFPFDEALGLVRAARAAADPNPGFVSQLLQCQRRVLASPPSPWSRDASPRTYRMAPHSPYDPLHLVPKTVDCSGPGELDSRGAFLVHAPAAGSGAVYVWVGADCDTAMATSAGTAARQVLRYERARGPIVAVDEGSEPAEFWDALGCSVDGRGSSAAPRRRVESYDLDFEIYRRALRGVATAAELAPSPEAGLITTPRTTVNRSNGDHNGAAVPFGSPSSFSGGSATPTSSDGTTLSTFSPASSSSDWFNSSPGSDLPYREAPSLSPSRPPPPPRLPALVERRGAAAPSPLLWPRAEEGESAGDAERDWLFSPYPRGNEEDDGAMDIDQGTPCELGQTVEVQGAALYHWQPHLEKVETLHPGVLDSESVFLLLSPERSSGSGVTKTLFVWVGRDYQLTHGDDGEDMEEDGQAYFKKIGHDFLDQMTLPFDIPIQVIREDEEPEEFLNHLFTFHQIKESSKD</sequence>
<dbReference type="Gene3D" id="3.90.190.10">
    <property type="entry name" value="Protein tyrosine phosphatase superfamily"/>
    <property type="match status" value="1"/>
</dbReference>
<dbReference type="PROSITE" id="PS50054">
    <property type="entry name" value="TYR_PHOSPHATASE_DUAL"/>
    <property type="match status" value="1"/>
</dbReference>
<organism evidence="6">
    <name type="scientific">Anthurium amnicola</name>
    <dbReference type="NCBI Taxonomy" id="1678845"/>
    <lineage>
        <taxon>Eukaryota</taxon>
        <taxon>Viridiplantae</taxon>
        <taxon>Streptophyta</taxon>
        <taxon>Embryophyta</taxon>
        <taxon>Tracheophyta</taxon>
        <taxon>Spermatophyta</taxon>
        <taxon>Magnoliopsida</taxon>
        <taxon>Liliopsida</taxon>
        <taxon>Araceae</taxon>
        <taxon>Pothoideae</taxon>
        <taxon>Potheae</taxon>
        <taxon>Anthurium</taxon>
    </lineage>
</organism>
<dbReference type="PROSITE" id="PS00383">
    <property type="entry name" value="TYR_PHOSPHATASE_1"/>
    <property type="match status" value="1"/>
</dbReference>
<name>A0A1D1ZL88_9ARAE</name>
<dbReference type="PANTHER" id="PTHR46381">
    <property type="entry name" value="MKPA PROTEIN"/>
    <property type="match status" value="1"/>
</dbReference>
<accession>A0A1D1ZL88</accession>
<dbReference type="InterPro" id="IPR007122">
    <property type="entry name" value="Villin/Gelsolin"/>
</dbReference>
<feature type="domain" description="Tyrosine specific protein phosphatases" evidence="5">
    <location>
        <begin position="158"/>
        <end position="212"/>
    </location>
</feature>